<gene>
    <name evidence="8" type="ORF">CCMP2556_LOCUS29834</name>
</gene>
<evidence type="ECO:0000256" key="3">
    <source>
        <dbReference type="SAM" id="MobiDB-lite"/>
    </source>
</evidence>
<feature type="region of interest" description="Disordered" evidence="3">
    <location>
        <begin position="1736"/>
        <end position="1783"/>
    </location>
</feature>
<dbReference type="PROSITE" id="PS51698">
    <property type="entry name" value="U_BOX"/>
    <property type="match status" value="2"/>
</dbReference>
<keyword evidence="2" id="KW-0175">Coiled coil</keyword>
<dbReference type="PANTHER" id="PTHR46573:SF1">
    <property type="entry name" value="WD REPEAT, SAM AND U-BOX DOMAIN-CONTAINING PROTEIN 1"/>
    <property type="match status" value="1"/>
</dbReference>
<dbReference type="Proteomes" id="UP001642484">
    <property type="component" value="Unassembled WGS sequence"/>
</dbReference>
<evidence type="ECO:0008006" key="10">
    <source>
        <dbReference type="Google" id="ProtNLM"/>
    </source>
</evidence>
<feature type="transmembrane region" description="Helical" evidence="4">
    <location>
        <begin position="2627"/>
        <end position="2645"/>
    </location>
</feature>
<keyword evidence="1" id="KW-0479">Metal-binding</keyword>
<feature type="compositionally biased region" description="Basic and acidic residues" evidence="3">
    <location>
        <begin position="1683"/>
        <end position="1692"/>
    </location>
</feature>
<feature type="region of interest" description="Disordered" evidence="3">
    <location>
        <begin position="1264"/>
        <end position="1285"/>
    </location>
</feature>
<name>A0ABP0NAH0_9DINO</name>
<evidence type="ECO:0000259" key="6">
    <source>
        <dbReference type="PROSITE" id="PS50994"/>
    </source>
</evidence>
<evidence type="ECO:0000256" key="2">
    <source>
        <dbReference type="SAM" id="Coils"/>
    </source>
</evidence>
<feature type="compositionally biased region" description="Acidic residues" evidence="3">
    <location>
        <begin position="2212"/>
        <end position="2222"/>
    </location>
</feature>
<feature type="region of interest" description="Disordered" evidence="3">
    <location>
        <begin position="2060"/>
        <end position="2080"/>
    </location>
</feature>
<feature type="compositionally biased region" description="Low complexity" evidence="3">
    <location>
        <begin position="1693"/>
        <end position="1704"/>
    </location>
</feature>
<evidence type="ECO:0000256" key="4">
    <source>
        <dbReference type="SAM" id="Phobius"/>
    </source>
</evidence>
<protein>
    <recommendedName>
        <fullName evidence="10">RING-type E3 ubiquitin transferase</fullName>
    </recommendedName>
</protein>
<evidence type="ECO:0000256" key="1">
    <source>
        <dbReference type="PROSITE-ProRule" id="PRU00047"/>
    </source>
</evidence>
<feature type="region of interest" description="Disordered" evidence="3">
    <location>
        <begin position="2443"/>
        <end position="2507"/>
    </location>
</feature>
<dbReference type="EMBL" id="CAXAMN010021540">
    <property type="protein sequence ID" value="CAK9060656.1"/>
    <property type="molecule type" value="Genomic_DNA"/>
</dbReference>
<accession>A0ABP0NAH0</accession>
<keyword evidence="9" id="KW-1185">Reference proteome</keyword>
<dbReference type="SUPFAM" id="SSF57850">
    <property type="entry name" value="RING/U-box"/>
    <property type="match status" value="2"/>
</dbReference>
<dbReference type="InterPro" id="IPR012337">
    <property type="entry name" value="RNaseH-like_sf"/>
</dbReference>
<dbReference type="PANTHER" id="PTHR46573">
    <property type="entry name" value="WD REPEAT, SAM AND U-BOX DOMAIN-CONTAINING PROTEIN 1"/>
    <property type="match status" value="1"/>
</dbReference>
<dbReference type="SMART" id="SM00343">
    <property type="entry name" value="ZnF_C2HC"/>
    <property type="match status" value="1"/>
</dbReference>
<sequence length="2648" mass="296556">MRDPPEFCCPISHALMEDPVVAADGNHYDRSCIMKCFEKSKRSPTTGVTMDTTVLHPSQRMKSSIIAYKEKIVAEVLSVASRLSKKDALEVLLRGEQFVRPCLPDASAKKKLSSLLLLRVKMVPGTKCSEVIEELLPLLLEMKDALQLKVLLPLLNEPEALALLSKANDELVDSLRGPGPHNFLVNQELVRRIASSLVTDVEDVKMKHLWVLICQNVKDDEECWMEAASLVLATFNDRLTAKLEELEMELLRQSCGYLFDKENAMSFAADFFQSDLGISAMESWSADLGEKYKDLLDKYNELKGECQELRDKCNAPQKPCEAPIMSLKWDLSTYDFTNFTEDQEQLSDEFQLGASGVEAWLELHPKASPDKASLYLHVSEPVWAKWRCQVGSWEDTTEWEFAKEADGSLNGYGFEEAIPFSDLASGIAFDLLSVRRAGSSLRLVAPGSLPGLCRFRLRRGSNACAAGGGPAVGRRPSMEDLAEQEEQALAELGWTVTRLATLKGCKLKVLDSILELKGDFGQDVAGLRETSATTGPTPVWPVFVPWVGVNAMGCMVMANAMAHYQVEVCKKAQQLAQARGAPNNETCVVGCCCSRCIGIPAAFRPTSAEAVEASQEAIEVDSLSSKKDEKEEDVASTTSMSSDESLDLEVPFPPSWQTHAKKQLTWCTRDFRLRAGLPYNKVNRTIVCSKLHSDTSAIDVQQAFEQRFRAMPDFRHMYFKKGFTSCAVLHVNITGFDTSHPYAFVLVLDETVARTALLFDGMEICGCAVQLRRPHEYCSPPDGDSGATAPVLDVSVLHRIGMLSSKRETHGMPMHDMHASLPVESTHLPPRPPPGIRPAGATPKFALQPMMRGLRHLYIGNLPVGHRSLQDVTELVTCLCTELVSYSKDLGPAMVDAAEVQGGWVVEMQSPELALDAQNCLRQTVLADTHLSVSPGSKVLFENPPFINRDYARVPRNITWMFHIEGHDQATEEFEGFHDGDFPDILLDVCLWCFETDIPKRKQGAKLLRALSGMAQLAVEEMDFDEIANEDGVKNIMARLREFFLPHLEVSLPRAFETAVYGRPRQSTEGFPEFIARMEKAFSRLTKEGVELPDGATGYILYRQASLSEPQEQRLLMWCDGKYDKMSIVKALRKLDKVVKEKSNSKGTYLMDIDDAVENDTYLQAEDEDGDGEEFIYVAEGDLDGAYTEEEMMEALASYREIRDALKNQRNGRGFYNRENFKGKGFGQSKGKGKGKHRVHIEQLKLRTRCWSCGALGHLSRECTSKGSEKGKHQSNGAPAGSSAASTKTGFFIVQDEGDLAHSSECFPGDSAGSAKETFWLRQFVEERKQALRLTESSPARSAYKAASSDSQFCGITTNSEVGVVDTAAEGGLVGINALQRLEHRLHDHGLAIKWVPKKSLAKGIGGQAQVVGVAMIPLGIGGICGLLEVTVVEGEVPLLLPVKLLKHMKVILDFIKYKFILPDEGLELNMSETPSGHVTIDILHFPPDGFAVPANQPLPRPSRDSSPPPTIMADLMGRMGKLMGASLGAPQEKKDVTMKGQARRPKLAIRNWRVMLDKIFVMLAFVERQSIVQEWFPAQSPSGPFAPPSRQDGDSLEAIYSEIITKAKPLTPLKSKEAPTTAASSCIHPKAQLRGGGNKSASYIMCKMCHSRWESPLTATEIKEDLKKNKKGLLSQSPMANVKEEMKKKMGGETSSTTSSASAPTEKVILELQKYLNQEKEENQAEQEAMWKELQQKRRSRWRRRSEEEEQKPKDGEAEVCSSRNGADPGRRLEEDDGPWMPAENTMARRTLRKIQAGQVPHLKAALKFQVKVAEKEWKEEEGLVPLREERTVRIQAWLSSQAKLEDEFGVEKETQLNQRQRKQVMKGLKKQLKKDGGHEEEILSVLVLVTDAGREFSSQLMQMAASHGIVTQTIAAKAPWQNGRTERHGQHFKELLEKAREEAVITSKEELELLMQEVEMTKNRFSNRSGFSPVQRQIGQWPRVPSSLLGDDVIDPGLMNGAVVDDMERLHEMRRLAQKAFVEHNAKEALKRVERGRTRAPQEFTAGDYVFVYRVPRQKKRKHEGGQPSHERSPNKATWIGPGTVIAVDGASLWVSMYGELWRVAREQCRPATNVEKQGIEEVMRSCKELVEEFKRSSHRKGYKDLRGERWPEDDEDEEGGLKEEGEDLEAKRRRVEEEEVEEEGYTPTEPITTPRSRSRSPRDRAPSSWEDEPEEEREEDETRSQQRKREEQEEDASRKKKKEEEDEGYQRSLQESIKERGHWTVNPYFQEWFLSSRLEEEDEDFWILRKKDLQGLAKGSKKDFWEIDFKEKKIVLFKELEIEKFNMREWASTMSKERTVALAKDDSGCLRECLAIVDAKSLYDYLSRGTIGGQDKRTAIEIQIIRQDLQQLQGEIRWVDHPAMIADPLTKVKGSCQPLIDLLEKGEFSISAEADRLKKRLDHRENGGSNAKLRAGGPTHVQEAEETPTVEDLVDRPAKMRKVEEPGGEPSAPSVPSGSPAKGISRDSEKMILRMSQKGLSPETIADVLNVEAAEIMKTLELMQCGAQDSHTGGQVGEHGLTSLVKRLMVDPPDLCCPISHALMEDPVVAADGFHYDRSCIKDWLQQSANAKSPSTGLIMKSKVLWMNFVIYLDFFLAIGWVKMR</sequence>
<feature type="compositionally biased region" description="Low complexity" evidence="3">
    <location>
        <begin position="2491"/>
        <end position="2504"/>
    </location>
</feature>
<dbReference type="InterPro" id="IPR052085">
    <property type="entry name" value="WD-SAM-U-box"/>
</dbReference>
<evidence type="ECO:0000259" key="5">
    <source>
        <dbReference type="PROSITE" id="PS50158"/>
    </source>
</evidence>
<keyword evidence="4" id="KW-0812">Transmembrane</keyword>
<feature type="compositionally biased region" description="Basic and acidic residues" evidence="3">
    <location>
        <begin position="1746"/>
        <end position="1758"/>
    </location>
</feature>
<dbReference type="InterPro" id="IPR003613">
    <property type="entry name" value="Ubox_domain"/>
</dbReference>
<dbReference type="CDD" id="cd16655">
    <property type="entry name" value="RING-Ubox_WDSUB1-like"/>
    <property type="match status" value="2"/>
</dbReference>
<dbReference type="InterPro" id="IPR001584">
    <property type="entry name" value="Integrase_cat-core"/>
</dbReference>
<dbReference type="PROSITE" id="PS50994">
    <property type="entry name" value="INTEGRASE"/>
    <property type="match status" value="1"/>
</dbReference>
<dbReference type="SMART" id="SM00504">
    <property type="entry name" value="Ubox"/>
    <property type="match status" value="2"/>
</dbReference>
<reference evidence="8 9" key="1">
    <citation type="submission" date="2024-02" db="EMBL/GenBank/DDBJ databases">
        <authorList>
            <person name="Chen Y."/>
            <person name="Shah S."/>
            <person name="Dougan E. K."/>
            <person name="Thang M."/>
            <person name="Chan C."/>
        </authorList>
    </citation>
    <scope>NUCLEOTIDE SEQUENCE [LARGE SCALE GENOMIC DNA]</scope>
</reference>
<evidence type="ECO:0000313" key="8">
    <source>
        <dbReference type="EMBL" id="CAK9060656.1"/>
    </source>
</evidence>
<dbReference type="Pfam" id="PF00098">
    <property type="entry name" value="zf-CCHC"/>
    <property type="match status" value="1"/>
</dbReference>
<feature type="domain" description="U-box" evidence="7">
    <location>
        <begin position="2"/>
        <end position="82"/>
    </location>
</feature>
<dbReference type="Gene3D" id="3.30.420.10">
    <property type="entry name" value="Ribonuclease H-like superfamily/Ribonuclease H"/>
    <property type="match status" value="1"/>
</dbReference>
<feature type="domain" description="CCHC-type" evidence="5">
    <location>
        <begin position="1249"/>
        <end position="1265"/>
    </location>
</feature>
<keyword evidence="4" id="KW-0472">Membrane</keyword>
<dbReference type="Pfam" id="PF04564">
    <property type="entry name" value="U-box"/>
    <property type="match status" value="2"/>
</dbReference>
<keyword evidence="4" id="KW-1133">Transmembrane helix</keyword>
<feature type="compositionally biased region" description="Basic and acidic residues" evidence="3">
    <location>
        <begin position="2476"/>
        <end position="2488"/>
    </location>
</feature>
<dbReference type="PROSITE" id="PS50158">
    <property type="entry name" value="ZF_CCHC"/>
    <property type="match status" value="1"/>
</dbReference>
<feature type="compositionally biased region" description="Basic and acidic residues" evidence="3">
    <location>
        <begin position="2223"/>
        <end position="2240"/>
    </location>
</feature>
<proteinExistence type="predicted"/>
<feature type="region of interest" description="Disordered" evidence="3">
    <location>
        <begin position="618"/>
        <end position="647"/>
    </location>
</feature>
<organism evidence="8 9">
    <name type="scientific">Durusdinium trenchii</name>
    <dbReference type="NCBI Taxonomy" id="1381693"/>
    <lineage>
        <taxon>Eukaryota</taxon>
        <taxon>Sar</taxon>
        <taxon>Alveolata</taxon>
        <taxon>Dinophyceae</taxon>
        <taxon>Suessiales</taxon>
        <taxon>Symbiodiniaceae</taxon>
        <taxon>Durusdinium</taxon>
    </lineage>
</organism>
<feature type="compositionally biased region" description="Low complexity" evidence="3">
    <location>
        <begin position="1275"/>
        <end position="1285"/>
    </location>
</feature>
<feature type="region of interest" description="Disordered" evidence="3">
    <location>
        <begin position="2140"/>
        <end position="2256"/>
    </location>
</feature>
<dbReference type="Gene3D" id="3.30.40.10">
    <property type="entry name" value="Zinc/RING finger domain, C3HC4 (zinc finger)"/>
    <property type="match status" value="2"/>
</dbReference>
<feature type="compositionally biased region" description="Basic and acidic residues" evidence="3">
    <location>
        <begin position="2162"/>
        <end position="2179"/>
    </location>
</feature>
<feature type="region of interest" description="Disordered" evidence="3">
    <location>
        <begin position="1670"/>
        <end position="1706"/>
    </location>
</feature>
<comment type="caution">
    <text evidence="8">The sequence shown here is derived from an EMBL/GenBank/DDBJ whole genome shotgun (WGS) entry which is preliminary data.</text>
</comment>
<dbReference type="InterPro" id="IPR001878">
    <property type="entry name" value="Znf_CCHC"/>
</dbReference>
<feature type="compositionally biased region" description="Low complexity" evidence="3">
    <location>
        <begin position="2189"/>
        <end position="2198"/>
    </location>
</feature>
<dbReference type="InterPro" id="IPR013083">
    <property type="entry name" value="Znf_RING/FYVE/PHD"/>
</dbReference>
<dbReference type="InterPro" id="IPR036397">
    <property type="entry name" value="RNaseH_sf"/>
</dbReference>
<feature type="domain" description="Integrase catalytic" evidence="6">
    <location>
        <begin position="1889"/>
        <end position="1983"/>
    </location>
</feature>
<evidence type="ECO:0000259" key="7">
    <source>
        <dbReference type="PROSITE" id="PS51698"/>
    </source>
</evidence>
<keyword evidence="1" id="KW-0862">Zinc</keyword>
<feature type="domain" description="U-box" evidence="7">
    <location>
        <begin position="2573"/>
        <end position="2628"/>
    </location>
</feature>
<feature type="coiled-coil region" evidence="2">
    <location>
        <begin position="285"/>
        <end position="312"/>
    </location>
</feature>
<dbReference type="SUPFAM" id="SSF53098">
    <property type="entry name" value="Ribonuclease H-like"/>
    <property type="match status" value="1"/>
</dbReference>
<keyword evidence="1" id="KW-0863">Zinc-finger</keyword>
<evidence type="ECO:0000313" key="9">
    <source>
        <dbReference type="Proteomes" id="UP001642484"/>
    </source>
</evidence>